<feature type="transmembrane region" description="Helical" evidence="1">
    <location>
        <begin position="230"/>
        <end position="250"/>
    </location>
</feature>
<feature type="transmembrane region" description="Helical" evidence="1">
    <location>
        <begin position="256"/>
        <end position="281"/>
    </location>
</feature>
<feature type="domain" description="RNase H type-1" evidence="2">
    <location>
        <begin position="87"/>
        <end position="195"/>
    </location>
</feature>
<evidence type="ECO:0000256" key="1">
    <source>
        <dbReference type="SAM" id="Phobius"/>
    </source>
</evidence>
<dbReference type="InterPro" id="IPR053151">
    <property type="entry name" value="RNase_H-like"/>
</dbReference>
<dbReference type="PANTHER" id="PTHR47723:SF19">
    <property type="entry name" value="POLYNUCLEOTIDYL TRANSFERASE, RIBONUCLEASE H-LIKE SUPERFAMILY PROTEIN"/>
    <property type="match status" value="1"/>
</dbReference>
<dbReference type="PANTHER" id="PTHR47723">
    <property type="entry name" value="OS05G0353850 PROTEIN"/>
    <property type="match status" value="1"/>
</dbReference>
<keyword evidence="1" id="KW-0812">Transmembrane</keyword>
<accession>A0AAX6INU8</accession>
<evidence type="ECO:0000313" key="4">
    <source>
        <dbReference type="Proteomes" id="UP001140949"/>
    </source>
</evidence>
<comment type="caution">
    <text evidence="3">The sequence shown here is derived from an EMBL/GenBank/DDBJ whole genome shotgun (WGS) entry which is preliminary data.</text>
</comment>
<organism evidence="3 4">
    <name type="scientific">Iris pallida</name>
    <name type="common">Sweet iris</name>
    <dbReference type="NCBI Taxonomy" id="29817"/>
    <lineage>
        <taxon>Eukaryota</taxon>
        <taxon>Viridiplantae</taxon>
        <taxon>Streptophyta</taxon>
        <taxon>Embryophyta</taxon>
        <taxon>Tracheophyta</taxon>
        <taxon>Spermatophyta</taxon>
        <taxon>Magnoliopsida</taxon>
        <taxon>Liliopsida</taxon>
        <taxon>Asparagales</taxon>
        <taxon>Iridaceae</taxon>
        <taxon>Iridoideae</taxon>
        <taxon>Irideae</taxon>
        <taxon>Iris</taxon>
    </lineage>
</organism>
<evidence type="ECO:0000259" key="2">
    <source>
        <dbReference type="Pfam" id="PF13456"/>
    </source>
</evidence>
<keyword evidence="1" id="KW-0472">Membrane</keyword>
<dbReference type="EMBL" id="JANAVB010000194">
    <property type="protein sequence ID" value="KAJ6854291.1"/>
    <property type="molecule type" value="Genomic_DNA"/>
</dbReference>
<keyword evidence="1" id="KW-1133">Transmembrane helix</keyword>
<name>A0AAX6INU8_IRIPA</name>
<keyword evidence="4" id="KW-1185">Reference proteome</keyword>
<dbReference type="Pfam" id="PF13456">
    <property type="entry name" value="RVT_3"/>
    <property type="match status" value="1"/>
</dbReference>
<evidence type="ECO:0000313" key="3">
    <source>
        <dbReference type="EMBL" id="KAJ6854291.1"/>
    </source>
</evidence>
<dbReference type="InterPro" id="IPR002156">
    <property type="entry name" value="RNaseH_domain"/>
</dbReference>
<dbReference type="Proteomes" id="UP001140949">
    <property type="component" value="Unassembled WGS sequence"/>
</dbReference>
<protein>
    <recommendedName>
        <fullName evidence="2">RNase H type-1 domain-containing protein</fullName>
    </recommendedName>
</protein>
<reference evidence="3" key="1">
    <citation type="journal article" date="2023" name="GigaByte">
        <title>Genome assembly of the bearded iris, Iris pallida Lam.</title>
        <authorList>
            <person name="Bruccoleri R.E."/>
            <person name="Oakeley E.J."/>
            <person name="Faust A.M.E."/>
            <person name="Altorfer M."/>
            <person name="Dessus-Babus S."/>
            <person name="Burckhardt D."/>
            <person name="Oertli M."/>
            <person name="Naumann U."/>
            <person name="Petersen F."/>
            <person name="Wong J."/>
        </authorList>
    </citation>
    <scope>NUCLEOTIDE SEQUENCE</scope>
    <source>
        <strain evidence="3">GSM-AAB239-AS_SAM_17_03QT</strain>
    </source>
</reference>
<gene>
    <name evidence="3" type="ORF">M6B38_102300</name>
</gene>
<dbReference type="GO" id="GO:0004523">
    <property type="term" value="F:RNA-DNA hybrid ribonuclease activity"/>
    <property type="evidence" value="ECO:0007669"/>
    <property type="project" value="InterPro"/>
</dbReference>
<feature type="transmembrane region" description="Helical" evidence="1">
    <location>
        <begin position="288"/>
        <end position="306"/>
    </location>
</feature>
<dbReference type="GO" id="GO:0003676">
    <property type="term" value="F:nucleic acid binding"/>
    <property type="evidence" value="ECO:0007669"/>
    <property type="project" value="InterPro"/>
</dbReference>
<sequence>MGDLETSECYHIQRRGTEQQGHLNSATSAHHLHIGDSEEHGVTTMDSRAGTPAIGRLPADARNQLHHAQPPSNTGVRFSVYGCCGGDGGTAGGGIVRDHEGQMVVAFYIFRTADMATDSDIDGLLYGLLLCQSHNKDINSIDISSQRLANILNSRAKTPWALTYSIRKIRVLTWNVTINHVASRQNGVAQALCHLAKDSEDEQIFFHSVNLPPVIVMLLQRRIRRTGHRASLFSVFLLLLAGRVLFWPWFCCVSLAQWVFLVCSCSSFLAASFILGGVFCAWATESTFLFSFVGGCPSNVLFFLLFL</sequence>
<reference evidence="3" key="2">
    <citation type="submission" date="2023-04" db="EMBL/GenBank/DDBJ databases">
        <authorList>
            <person name="Bruccoleri R.E."/>
            <person name="Oakeley E.J."/>
            <person name="Faust A.-M."/>
            <person name="Dessus-Babus S."/>
            <person name="Altorfer M."/>
            <person name="Burckhardt D."/>
            <person name="Oertli M."/>
            <person name="Naumann U."/>
            <person name="Petersen F."/>
            <person name="Wong J."/>
        </authorList>
    </citation>
    <scope>NUCLEOTIDE SEQUENCE</scope>
    <source>
        <strain evidence="3">GSM-AAB239-AS_SAM_17_03QT</strain>
        <tissue evidence="3">Leaf</tissue>
    </source>
</reference>
<dbReference type="AlphaFoldDB" id="A0AAX6INU8"/>
<proteinExistence type="predicted"/>